<dbReference type="AlphaFoldDB" id="A0A9X3LNS7"/>
<dbReference type="InterPro" id="IPR007173">
    <property type="entry name" value="ALO_C"/>
</dbReference>
<dbReference type="Gene3D" id="3.30.465.10">
    <property type="match status" value="1"/>
</dbReference>
<dbReference type="Pfam" id="PF04030">
    <property type="entry name" value="ALO"/>
    <property type="match status" value="1"/>
</dbReference>
<organism evidence="3 4">
    <name type="scientific">Corynebacterium evansiae</name>
    <dbReference type="NCBI Taxonomy" id="2913499"/>
    <lineage>
        <taxon>Bacteria</taxon>
        <taxon>Bacillati</taxon>
        <taxon>Actinomycetota</taxon>
        <taxon>Actinomycetes</taxon>
        <taxon>Mycobacteriales</taxon>
        <taxon>Corynebacteriaceae</taxon>
        <taxon>Corynebacterium</taxon>
    </lineage>
</organism>
<dbReference type="EMBL" id="JAKMUT010000006">
    <property type="protein sequence ID" value="MCZ9290038.1"/>
    <property type="molecule type" value="Genomic_DNA"/>
</dbReference>
<dbReference type="Pfam" id="PF01565">
    <property type="entry name" value="FAD_binding_4"/>
    <property type="match status" value="1"/>
</dbReference>
<protein>
    <submittedName>
        <fullName evidence="3">FAD-binding protein</fullName>
    </submittedName>
</protein>
<dbReference type="PANTHER" id="PTHR43762:SF1">
    <property type="entry name" value="D-ARABINONO-1,4-LACTONE OXIDASE"/>
    <property type="match status" value="1"/>
</dbReference>
<dbReference type="GO" id="GO:0071949">
    <property type="term" value="F:FAD binding"/>
    <property type="evidence" value="ECO:0007669"/>
    <property type="project" value="InterPro"/>
</dbReference>
<dbReference type="GO" id="GO:0003885">
    <property type="term" value="F:D-arabinono-1,4-lactone oxidase activity"/>
    <property type="evidence" value="ECO:0007669"/>
    <property type="project" value="InterPro"/>
</dbReference>
<dbReference type="NCBIfam" id="TIGR01679">
    <property type="entry name" value="bact_FAD_ox"/>
    <property type="match status" value="1"/>
</dbReference>
<dbReference type="InterPro" id="IPR006094">
    <property type="entry name" value="Oxid_FAD_bind_N"/>
</dbReference>
<keyword evidence="4" id="KW-1185">Reference proteome</keyword>
<dbReference type="InterPro" id="IPR036318">
    <property type="entry name" value="FAD-bd_PCMH-like_sf"/>
</dbReference>
<accession>A0A9X3LNS7</accession>
<dbReference type="RefSeq" id="WP_269944655.1">
    <property type="nucleotide sequence ID" value="NZ_JAKMUT010000006.1"/>
</dbReference>
<evidence type="ECO:0000313" key="4">
    <source>
        <dbReference type="Proteomes" id="UP001146469"/>
    </source>
</evidence>
<reference evidence="3" key="1">
    <citation type="submission" date="2022-02" db="EMBL/GenBank/DDBJ databases">
        <title>Corynebacterium sp. from urogenital microbiome.</title>
        <authorList>
            <person name="Cappelli E.A."/>
            <person name="Ribeiro T.G."/>
            <person name="Peixe L."/>
        </authorList>
    </citation>
    <scope>NUCLEOTIDE SEQUENCE</scope>
    <source>
        <strain evidence="3">C8Ua_174</strain>
    </source>
</reference>
<dbReference type="InterPro" id="IPR016166">
    <property type="entry name" value="FAD-bd_PCMH"/>
</dbReference>
<comment type="caution">
    <text evidence="3">The sequence shown here is derived from an EMBL/GenBank/DDBJ whole genome shotgun (WGS) entry which is preliminary data.</text>
</comment>
<name>A0A9X3LNS7_9CORY</name>
<dbReference type="PANTHER" id="PTHR43762">
    <property type="entry name" value="L-GULONOLACTONE OXIDASE"/>
    <property type="match status" value="1"/>
</dbReference>
<evidence type="ECO:0000256" key="1">
    <source>
        <dbReference type="ARBA" id="ARBA00023002"/>
    </source>
</evidence>
<dbReference type="PIRSF" id="PIRSF000136">
    <property type="entry name" value="LGO_GLO"/>
    <property type="match status" value="1"/>
</dbReference>
<feature type="domain" description="FAD-binding PCMH-type" evidence="2">
    <location>
        <begin position="23"/>
        <end position="196"/>
    </location>
</feature>
<sequence>MSTTTKNRKPAYNSRWVNWSGVSTAQPRKQVAPRDEAELIQIIQRAAASGERVKPIGAGHSFTSVAATEGIQVSLDNLAGLIRFDPERMTARLRAGTRLRDVPGILAPLGVALANQGDVDPQSLAGAIGTSTHGTGLGFTGFAGMLRAFRIITPDGQAHECYPGADGIAGELYDIARVSLGAYGIITEVELDVVDTFVLHAVERAEPNDDVVENFAERVRGKDHLEFYWFPGTDVAHVKTNTRLPGNTPTNPIPRWKEVLDDELLNNGAYRVMNDLAHHFPSLSRPFAKLSAKTLAQREYSNVAHDVFVSARRVRFNEMEYSVPLADAREILRDVQHTMNTCGEQVLFPIEVRATAADDVPLSTAKGRESCYIAIHRYNKDSHQALFRHIEPIFKAASGGRPHWGKLHTLTHEDLLERHEDLARACEIRAKVDPQGMMRNAMIDRVFGLA</sequence>
<dbReference type="Proteomes" id="UP001146469">
    <property type="component" value="Unassembled WGS sequence"/>
</dbReference>
<dbReference type="PROSITE" id="PS51387">
    <property type="entry name" value="FAD_PCMH"/>
    <property type="match status" value="1"/>
</dbReference>
<dbReference type="InterPro" id="IPR010031">
    <property type="entry name" value="FAD_lactone_oxidase-like"/>
</dbReference>
<gene>
    <name evidence="3" type="ORF">L8V00_07455</name>
</gene>
<dbReference type="InterPro" id="IPR016167">
    <property type="entry name" value="FAD-bd_PCMH_sub1"/>
</dbReference>
<dbReference type="Gene3D" id="3.30.70.2520">
    <property type="match status" value="1"/>
</dbReference>
<evidence type="ECO:0000259" key="2">
    <source>
        <dbReference type="PROSITE" id="PS51387"/>
    </source>
</evidence>
<dbReference type="InterPro" id="IPR016169">
    <property type="entry name" value="FAD-bd_PCMH_sub2"/>
</dbReference>
<dbReference type="Gene3D" id="3.30.43.10">
    <property type="entry name" value="Uridine Diphospho-n-acetylenolpyruvylglucosamine Reductase, domain 2"/>
    <property type="match status" value="1"/>
</dbReference>
<keyword evidence="1" id="KW-0560">Oxidoreductase</keyword>
<evidence type="ECO:0000313" key="3">
    <source>
        <dbReference type="EMBL" id="MCZ9290038.1"/>
    </source>
</evidence>
<dbReference type="GO" id="GO:0016020">
    <property type="term" value="C:membrane"/>
    <property type="evidence" value="ECO:0007669"/>
    <property type="project" value="InterPro"/>
</dbReference>
<proteinExistence type="predicted"/>
<dbReference type="SUPFAM" id="SSF56176">
    <property type="entry name" value="FAD-binding/transporter-associated domain-like"/>
    <property type="match status" value="1"/>
</dbReference>